<dbReference type="AlphaFoldDB" id="A0AAW2L373"/>
<name>A0AAW2L373_9LAMI</name>
<reference evidence="1" key="1">
    <citation type="submission" date="2020-06" db="EMBL/GenBank/DDBJ databases">
        <authorList>
            <person name="Li T."/>
            <person name="Hu X."/>
            <person name="Zhang T."/>
            <person name="Song X."/>
            <person name="Zhang H."/>
            <person name="Dai N."/>
            <person name="Sheng W."/>
            <person name="Hou X."/>
            <person name="Wei L."/>
        </authorList>
    </citation>
    <scope>NUCLEOTIDE SEQUENCE</scope>
    <source>
        <strain evidence="1">KEN8</strain>
        <tissue evidence="1">Leaf</tissue>
    </source>
</reference>
<comment type="caution">
    <text evidence="1">The sequence shown here is derived from an EMBL/GenBank/DDBJ whole genome shotgun (WGS) entry which is preliminary data.</text>
</comment>
<organism evidence="1">
    <name type="scientific">Sesamum calycinum</name>
    <dbReference type="NCBI Taxonomy" id="2727403"/>
    <lineage>
        <taxon>Eukaryota</taxon>
        <taxon>Viridiplantae</taxon>
        <taxon>Streptophyta</taxon>
        <taxon>Embryophyta</taxon>
        <taxon>Tracheophyta</taxon>
        <taxon>Spermatophyta</taxon>
        <taxon>Magnoliopsida</taxon>
        <taxon>eudicotyledons</taxon>
        <taxon>Gunneridae</taxon>
        <taxon>Pentapetalae</taxon>
        <taxon>asterids</taxon>
        <taxon>lamiids</taxon>
        <taxon>Lamiales</taxon>
        <taxon>Pedaliaceae</taxon>
        <taxon>Sesamum</taxon>
    </lineage>
</organism>
<proteinExistence type="predicted"/>
<sequence>MSVDAVEGDQMLVGTHNTSFGQQAATNVDASLALAKEGISMRYYSQGEDRGLLDGGNYFDLKLCGQGQQGVRTSFDGCWVVVRTVQQGFIQSSHPSDGNIEMVIGGMEARGCDDMNVALIHRFHRIRGSKPPYLYGRDATLIFYQAMSEAMQSVRRMFGKVGKAFGLQVNLEKSSIAFSRNTPCACREELANTLGVQVPSSICREIEGLMADFLWHNKGMRKIHWLAWDKVCASNDAAGLGLKKMCDFSQPMLAKQLWRMITNPNSLINRIWKSRVGLERSKSGTSRLGIEGPVETCTKYCSRVSSAGDVGRLCSFSGLVGKSRAYEDCILDMASGGCVMRHGHHKPYPVHSEYVARTVDSKRGSVPCHYMTESSPMHLEMV</sequence>
<dbReference type="EMBL" id="JACGWM010000140">
    <property type="protein sequence ID" value="KAL0313685.1"/>
    <property type="molecule type" value="Genomic_DNA"/>
</dbReference>
<protein>
    <submittedName>
        <fullName evidence="1">Mitochondrial protein</fullName>
    </submittedName>
</protein>
<evidence type="ECO:0000313" key="1">
    <source>
        <dbReference type="EMBL" id="KAL0313685.1"/>
    </source>
</evidence>
<accession>A0AAW2L373</accession>
<dbReference type="PANTHER" id="PTHR33116:SF86">
    <property type="entry name" value="REVERSE TRANSCRIPTASE DOMAIN-CONTAINING PROTEIN"/>
    <property type="match status" value="1"/>
</dbReference>
<gene>
    <name evidence="1" type="ORF">Scaly_2910400</name>
</gene>
<dbReference type="PANTHER" id="PTHR33116">
    <property type="entry name" value="REVERSE TRANSCRIPTASE ZINC-BINDING DOMAIN-CONTAINING PROTEIN-RELATED-RELATED"/>
    <property type="match status" value="1"/>
</dbReference>
<reference evidence="1" key="2">
    <citation type="journal article" date="2024" name="Plant">
        <title>Genomic evolution and insights into agronomic trait innovations of Sesamum species.</title>
        <authorList>
            <person name="Miao H."/>
            <person name="Wang L."/>
            <person name="Qu L."/>
            <person name="Liu H."/>
            <person name="Sun Y."/>
            <person name="Le M."/>
            <person name="Wang Q."/>
            <person name="Wei S."/>
            <person name="Zheng Y."/>
            <person name="Lin W."/>
            <person name="Duan Y."/>
            <person name="Cao H."/>
            <person name="Xiong S."/>
            <person name="Wang X."/>
            <person name="Wei L."/>
            <person name="Li C."/>
            <person name="Ma Q."/>
            <person name="Ju M."/>
            <person name="Zhao R."/>
            <person name="Li G."/>
            <person name="Mu C."/>
            <person name="Tian Q."/>
            <person name="Mei H."/>
            <person name="Zhang T."/>
            <person name="Gao T."/>
            <person name="Zhang H."/>
        </authorList>
    </citation>
    <scope>NUCLEOTIDE SEQUENCE</scope>
    <source>
        <strain evidence="1">KEN8</strain>
    </source>
</reference>